<gene>
    <name evidence="1" type="ORF">BV25DRAFT_1917584</name>
</gene>
<dbReference type="EMBL" id="MU277217">
    <property type="protein sequence ID" value="KAI0060766.1"/>
    <property type="molecule type" value="Genomic_DNA"/>
</dbReference>
<proteinExistence type="predicted"/>
<comment type="caution">
    <text evidence="1">The sequence shown here is derived from an EMBL/GenBank/DDBJ whole genome shotgun (WGS) entry which is preliminary data.</text>
</comment>
<reference evidence="1" key="2">
    <citation type="journal article" date="2022" name="New Phytol.">
        <title>Evolutionary transition to the ectomycorrhizal habit in the genomes of a hyperdiverse lineage of mushroom-forming fungi.</title>
        <authorList>
            <person name="Looney B."/>
            <person name="Miyauchi S."/>
            <person name="Morin E."/>
            <person name="Drula E."/>
            <person name="Courty P.E."/>
            <person name="Kohler A."/>
            <person name="Kuo A."/>
            <person name="LaButti K."/>
            <person name="Pangilinan J."/>
            <person name="Lipzen A."/>
            <person name="Riley R."/>
            <person name="Andreopoulos W."/>
            <person name="He G."/>
            <person name="Johnson J."/>
            <person name="Nolan M."/>
            <person name="Tritt A."/>
            <person name="Barry K.W."/>
            <person name="Grigoriev I.V."/>
            <person name="Nagy L.G."/>
            <person name="Hibbett D."/>
            <person name="Henrissat B."/>
            <person name="Matheny P.B."/>
            <person name="Labbe J."/>
            <person name="Martin F.M."/>
        </authorList>
    </citation>
    <scope>NUCLEOTIDE SEQUENCE</scope>
    <source>
        <strain evidence="1">HHB10654</strain>
    </source>
</reference>
<sequence length="384" mass="43284">MDYDIQGFHPRTYAPLKPKLLIASPLRTSKDSHTKVARSVHELVENGESLDRIRHSRHLVGFLSKYCLARDQTLLNGPFHPGHPAFQPDANPPSSWSDSNTFRGTIPNALDQARVLGQLRDLYLVQTGRPTVIVNGEPAIATQFFSQVCEPINMMLKMRYRENGPLWRANGGEWLLPPGQHRPESLHPQWSPPVFENRKQGTQSKRLPKTPRAGDADGILSASLHSHPAFMEIKTWWAVSKRRLMHQFNLISASSGQFVWVGHDDSYGFIKQIWGEFNAYQTRLAAFVNGEHIAFVIRTRRNELTFSDFVAWEDREVYTAFLGFSMVAADAVLSGPPHHYNARLRDIINRICPPGDRKINANGQDHANDNNNAGAGPEIWTVGS</sequence>
<organism evidence="1 2">
    <name type="scientific">Artomyces pyxidatus</name>
    <dbReference type="NCBI Taxonomy" id="48021"/>
    <lineage>
        <taxon>Eukaryota</taxon>
        <taxon>Fungi</taxon>
        <taxon>Dikarya</taxon>
        <taxon>Basidiomycota</taxon>
        <taxon>Agaricomycotina</taxon>
        <taxon>Agaricomycetes</taxon>
        <taxon>Russulales</taxon>
        <taxon>Auriscalpiaceae</taxon>
        <taxon>Artomyces</taxon>
    </lineage>
</organism>
<accession>A0ACB8SY41</accession>
<evidence type="ECO:0000313" key="2">
    <source>
        <dbReference type="Proteomes" id="UP000814140"/>
    </source>
</evidence>
<evidence type="ECO:0000313" key="1">
    <source>
        <dbReference type="EMBL" id="KAI0060766.1"/>
    </source>
</evidence>
<keyword evidence="2" id="KW-1185">Reference proteome</keyword>
<name>A0ACB8SY41_9AGAM</name>
<dbReference type="Proteomes" id="UP000814140">
    <property type="component" value="Unassembled WGS sequence"/>
</dbReference>
<protein>
    <submittedName>
        <fullName evidence="1">Uncharacterized protein</fullName>
    </submittedName>
</protein>
<reference evidence="1" key="1">
    <citation type="submission" date="2021-03" db="EMBL/GenBank/DDBJ databases">
        <authorList>
            <consortium name="DOE Joint Genome Institute"/>
            <person name="Ahrendt S."/>
            <person name="Looney B.P."/>
            <person name="Miyauchi S."/>
            <person name="Morin E."/>
            <person name="Drula E."/>
            <person name="Courty P.E."/>
            <person name="Chicoki N."/>
            <person name="Fauchery L."/>
            <person name="Kohler A."/>
            <person name="Kuo A."/>
            <person name="Labutti K."/>
            <person name="Pangilinan J."/>
            <person name="Lipzen A."/>
            <person name="Riley R."/>
            <person name="Andreopoulos W."/>
            <person name="He G."/>
            <person name="Johnson J."/>
            <person name="Barry K.W."/>
            <person name="Grigoriev I.V."/>
            <person name="Nagy L."/>
            <person name="Hibbett D."/>
            <person name="Henrissat B."/>
            <person name="Matheny P.B."/>
            <person name="Labbe J."/>
            <person name="Martin F."/>
        </authorList>
    </citation>
    <scope>NUCLEOTIDE SEQUENCE</scope>
    <source>
        <strain evidence="1">HHB10654</strain>
    </source>
</reference>